<keyword evidence="2" id="KW-1133">Transmembrane helix</keyword>
<name>A0A0C1U2M3_9CLOT</name>
<keyword evidence="2" id="KW-0812">Transmembrane</keyword>
<dbReference type="AlphaFoldDB" id="A0A0C1U2M3"/>
<accession>A0A0C1U2M3</accession>
<keyword evidence="2" id="KW-0472">Membrane</keyword>
<sequence length="947" mass="105292">MGVLHALRVKSPYKLLRIEDIKIDNKPNEHGYLYLKCLIDDSIKFQSAINASASDKICVYEELEDENLRENSVNINVVNENKSKILFNGMISSIKTTNNNGVYYLEIEGITSSFELDIKEKSISFQNANMTYEELIGTILKDYSGYGYTQCTSKGKKIDKPLFQYKETDWSFLKRIASELNSELFCDIIETRNMFYFGRPIKVSYEIEDKGFYKACKDLKRFHEAGGLEAGHDTDYFYYEIKRREKYDIGDKIRFKNKDFYVNQYSAYALKNEVIYKYRLCRKNGIWQTKMYNSLLSGGSLEGKVLAVEGEKVKLNLDIDKGQSKEAAWFSYAPPTGNTMYSMPVAGTSATLYFPNGSSEAPIVTGCVRKNGGSCAKTSDTTKRYFGTEHGSEIEMTPGALNINGGSKEPLNISFDDNTGVTLKSPKKLSLNADSEIIIKTPQNINIKAESQIFVAKAGTQSGFSVENEFHFLGDTVIEDARYKETYPPFKDEPKAAQKPEEKPQKKEEKKPEEKKEKKKFSWGKLAIGVLAGLAVVSVVTVGAVAIAGAVATAAVATAVGTGAALAGTVAVVGQAVSDGMNKEVSDASAYMWAGGRESFIGALSTAIFGPFNAVKALRGKMVLGGITNGFEGIVRRSLQHEEITFGNTLFDVTIGALTAWALHNTKELFKKAVPWVKKGAAKVSDAIENAINKFKNMADNFSSRFGNKLSLAGIGDLNGKSPVNNVKLKPTSTQISYNEAIKEAADKSSKDVKNAIKNDIKKKGKSLKPTELVNDILESAANDNIDRNISWEDFCKYIDKKGKCSKSAKAQAYYKLTGKLDRLNDINYGQYLEEYKPKPKSNKGDRWHAHHILYKKGIGEEQQRLVEEGAEILRRNNIDSILDLDNLVWAQNKAGQHNVTNLQEVVDRLRNVERKAIELYGSSEPGLIEQEVRKALRALGEIAENR</sequence>
<dbReference type="EMBL" id="AYSO01000018">
    <property type="protein sequence ID" value="KIE45768.1"/>
    <property type="molecule type" value="Genomic_DNA"/>
</dbReference>
<protein>
    <submittedName>
        <fullName evidence="3">Phage late control D family protein</fullName>
    </submittedName>
</protein>
<dbReference type="RefSeq" id="WP_069187814.1">
    <property type="nucleotide sequence ID" value="NZ_AYSO01000018.1"/>
</dbReference>
<dbReference type="Gene3D" id="3.55.50.10">
    <property type="entry name" value="Baseplate protein-like domains"/>
    <property type="match status" value="1"/>
</dbReference>
<evidence type="ECO:0000313" key="4">
    <source>
        <dbReference type="Proteomes" id="UP000031366"/>
    </source>
</evidence>
<evidence type="ECO:0000256" key="2">
    <source>
        <dbReference type="SAM" id="Phobius"/>
    </source>
</evidence>
<feature type="transmembrane region" description="Helical" evidence="2">
    <location>
        <begin position="526"/>
        <end position="548"/>
    </location>
</feature>
<dbReference type="Gene3D" id="2.30.110.50">
    <property type="match status" value="1"/>
</dbReference>
<feature type="region of interest" description="Disordered" evidence="1">
    <location>
        <begin position="487"/>
        <end position="516"/>
    </location>
</feature>
<dbReference type="SUPFAM" id="SSF69279">
    <property type="entry name" value="Phage tail proteins"/>
    <property type="match status" value="1"/>
</dbReference>
<gene>
    <name evidence="3" type="ORF">U732_2357</name>
</gene>
<comment type="caution">
    <text evidence="3">The sequence shown here is derived from an EMBL/GenBank/DDBJ whole genome shotgun (WGS) entry which is preliminary data.</text>
</comment>
<evidence type="ECO:0000256" key="1">
    <source>
        <dbReference type="SAM" id="MobiDB-lite"/>
    </source>
</evidence>
<organism evidence="3 4">
    <name type="scientific">Clostridium argentinense CDC 2741</name>
    <dbReference type="NCBI Taxonomy" id="1418104"/>
    <lineage>
        <taxon>Bacteria</taxon>
        <taxon>Bacillati</taxon>
        <taxon>Bacillota</taxon>
        <taxon>Clostridia</taxon>
        <taxon>Eubacteriales</taxon>
        <taxon>Clostridiaceae</taxon>
        <taxon>Clostridium</taxon>
    </lineage>
</organism>
<dbReference type="STRING" id="29341.RSJ17_02215"/>
<keyword evidence="4" id="KW-1185">Reference proteome</keyword>
<evidence type="ECO:0000313" key="3">
    <source>
        <dbReference type="EMBL" id="KIE45768.1"/>
    </source>
</evidence>
<proteinExistence type="predicted"/>
<reference evidence="3 4" key="1">
    <citation type="journal article" date="2015" name="Infect. Genet. Evol.">
        <title>Genomic sequences of six botulinum neurotoxin-producing strains representing three clostridial species illustrate the mobility and diversity of botulinum neurotoxin genes.</title>
        <authorList>
            <person name="Smith T.J."/>
            <person name="Hill K.K."/>
            <person name="Xie G."/>
            <person name="Foley B.T."/>
            <person name="Williamson C.H."/>
            <person name="Foster J.T."/>
            <person name="Johnson S.L."/>
            <person name="Chertkov O."/>
            <person name="Teshima H."/>
            <person name="Gibbons H.S."/>
            <person name="Johnsky L.A."/>
            <person name="Karavis M.A."/>
            <person name="Smith L.A."/>
        </authorList>
    </citation>
    <scope>NUCLEOTIDE SEQUENCE [LARGE SCALE GENOMIC DNA]</scope>
    <source>
        <strain evidence="3 4">CDC 2741</strain>
    </source>
</reference>
<feature type="transmembrane region" description="Helical" evidence="2">
    <location>
        <begin position="554"/>
        <end position="573"/>
    </location>
</feature>
<dbReference type="Proteomes" id="UP000031366">
    <property type="component" value="Unassembled WGS sequence"/>
</dbReference>